<proteinExistence type="predicted"/>
<feature type="transmembrane region" description="Helical" evidence="1">
    <location>
        <begin position="137"/>
        <end position="162"/>
    </location>
</feature>
<feature type="transmembrane region" description="Helical" evidence="1">
    <location>
        <begin position="97"/>
        <end position="117"/>
    </location>
</feature>
<organism evidence="2 3">
    <name type="scientific">Achaetomium macrosporum</name>
    <dbReference type="NCBI Taxonomy" id="79813"/>
    <lineage>
        <taxon>Eukaryota</taxon>
        <taxon>Fungi</taxon>
        <taxon>Dikarya</taxon>
        <taxon>Ascomycota</taxon>
        <taxon>Pezizomycotina</taxon>
        <taxon>Sordariomycetes</taxon>
        <taxon>Sordariomycetidae</taxon>
        <taxon>Sordariales</taxon>
        <taxon>Chaetomiaceae</taxon>
        <taxon>Achaetomium</taxon>
    </lineage>
</organism>
<dbReference type="Proteomes" id="UP001303760">
    <property type="component" value="Unassembled WGS sequence"/>
</dbReference>
<reference evidence="2" key="1">
    <citation type="journal article" date="2023" name="Mol. Phylogenet. Evol.">
        <title>Genome-scale phylogeny and comparative genomics of the fungal order Sordariales.</title>
        <authorList>
            <person name="Hensen N."/>
            <person name="Bonometti L."/>
            <person name="Westerberg I."/>
            <person name="Brannstrom I.O."/>
            <person name="Guillou S."/>
            <person name="Cros-Aarteil S."/>
            <person name="Calhoun S."/>
            <person name="Haridas S."/>
            <person name="Kuo A."/>
            <person name="Mondo S."/>
            <person name="Pangilinan J."/>
            <person name="Riley R."/>
            <person name="LaButti K."/>
            <person name="Andreopoulos B."/>
            <person name="Lipzen A."/>
            <person name="Chen C."/>
            <person name="Yan M."/>
            <person name="Daum C."/>
            <person name="Ng V."/>
            <person name="Clum A."/>
            <person name="Steindorff A."/>
            <person name="Ohm R.A."/>
            <person name="Martin F."/>
            <person name="Silar P."/>
            <person name="Natvig D.O."/>
            <person name="Lalanne C."/>
            <person name="Gautier V."/>
            <person name="Ament-Velasquez S.L."/>
            <person name="Kruys A."/>
            <person name="Hutchinson M.I."/>
            <person name="Powell A.J."/>
            <person name="Barry K."/>
            <person name="Miller A.N."/>
            <person name="Grigoriev I.V."/>
            <person name="Debuchy R."/>
            <person name="Gladieux P."/>
            <person name="Hiltunen Thoren M."/>
            <person name="Johannesson H."/>
        </authorList>
    </citation>
    <scope>NUCLEOTIDE SEQUENCE</scope>
    <source>
        <strain evidence="2">CBS 532.94</strain>
    </source>
</reference>
<accession>A0AAN7HBL0</accession>
<comment type="caution">
    <text evidence="2">The sequence shown here is derived from an EMBL/GenBank/DDBJ whole genome shotgun (WGS) entry which is preliminary data.</text>
</comment>
<keyword evidence="1" id="KW-0812">Transmembrane</keyword>
<dbReference type="EMBL" id="MU860285">
    <property type="protein sequence ID" value="KAK4235235.1"/>
    <property type="molecule type" value="Genomic_DNA"/>
</dbReference>
<keyword evidence="1" id="KW-0472">Membrane</keyword>
<evidence type="ECO:0000313" key="3">
    <source>
        <dbReference type="Proteomes" id="UP001303760"/>
    </source>
</evidence>
<feature type="transmembrane region" description="Helical" evidence="1">
    <location>
        <begin position="63"/>
        <end position="85"/>
    </location>
</feature>
<sequence>MDVERGRCVPQVRAVGQLGVKFSWLQVIGRFLAMLFALGTLAFIAWLYNYWRAEPTTRVDVLLPSFFPVILGVMVDAYELVSLLFLTRRRAINPVAVCFDIALIGCGIFCFLVLGMVDRGVGERRGHWFADIRNAMIFMIIFCAMHAGFIILAAGGVISVYFSTNKARRDAQLARSQAEMVQFNERRLQLGPPIVQGRAVG</sequence>
<reference evidence="2" key="2">
    <citation type="submission" date="2023-05" db="EMBL/GenBank/DDBJ databases">
        <authorList>
            <consortium name="Lawrence Berkeley National Laboratory"/>
            <person name="Steindorff A."/>
            <person name="Hensen N."/>
            <person name="Bonometti L."/>
            <person name="Westerberg I."/>
            <person name="Brannstrom I.O."/>
            <person name="Guillou S."/>
            <person name="Cros-Aarteil S."/>
            <person name="Calhoun S."/>
            <person name="Haridas S."/>
            <person name="Kuo A."/>
            <person name="Mondo S."/>
            <person name="Pangilinan J."/>
            <person name="Riley R."/>
            <person name="Labutti K."/>
            <person name="Andreopoulos B."/>
            <person name="Lipzen A."/>
            <person name="Chen C."/>
            <person name="Yanf M."/>
            <person name="Daum C."/>
            <person name="Ng V."/>
            <person name="Clum A."/>
            <person name="Ohm R."/>
            <person name="Martin F."/>
            <person name="Silar P."/>
            <person name="Natvig D."/>
            <person name="Lalanne C."/>
            <person name="Gautier V."/>
            <person name="Ament-Velasquez S.L."/>
            <person name="Kruys A."/>
            <person name="Hutchinson M.I."/>
            <person name="Powell A.J."/>
            <person name="Barry K."/>
            <person name="Miller A.N."/>
            <person name="Grigoriev I.V."/>
            <person name="Debuchy R."/>
            <person name="Gladieux P."/>
            <person name="Thoren M.H."/>
            <person name="Johannesson H."/>
        </authorList>
    </citation>
    <scope>NUCLEOTIDE SEQUENCE</scope>
    <source>
        <strain evidence="2">CBS 532.94</strain>
    </source>
</reference>
<keyword evidence="3" id="KW-1185">Reference proteome</keyword>
<dbReference type="AlphaFoldDB" id="A0AAN7HBL0"/>
<name>A0AAN7HBL0_9PEZI</name>
<gene>
    <name evidence="2" type="ORF">C8A03DRAFT_36918</name>
</gene>
<protein>
    <submittedName>
        <fullName evidence="2">Uncharacterized protein</fullName>
    </submittedName>
</protein>
<keyword evidence="1" id="KW-1133">Transmembrane helix</keyword>
<evidence type="ECO:0000313" key="2">
    <source>
        <dbReference type="EMBL" id="KAK4235235.1"/>
    </source>
</evidence>
<evidence type="ECO:0000256" key="1">
    <source>
        <dbReference type="SAM" id="Phobius"/>
    </source>
</evidence>
<feature type="transmembrane region" description="Helical" evidence="1">
    <location>
        <begin position="31"/>
        <end position="51"/>
    </location>
</feature>